<dbReference type="InterPro" id="IPR025836">
    <property type="entry name" value="Zn_knuckle_CX2CX4HX4C"/>
</dbReference>
<keyword evidence="4" id="KW-0804">Transcription</keyword>
<dbReference type="Proteomes" id="UP000467841">
    <property type="component" value="Unassembled WGS sequence"/>
</dbReference>
<dbReference type="OrthoDB" id="1080235at2759"/>
<protein>
    <recommendedName>
        <fullName evidence="7">TF-B3 domain-containing protein</fullName>
    </recommendedName>
</protein>
<evidence type="ECO:0000256" key="4">
    <source>
        <dbReference type="ARBA" id="ARBA00023163"/>
    </source>
</evidence>
<evidence type="ECO:0000256" key="6">
    <source>
        <dbReference type="SAM" id="MobiDB-lite"/>
    </source>
</evidence>
<evidence type="ECO:0000256" key="1">
    <source>
        <dbReference type="ARBA" id="ARBA00004123"/>
    </source>
</evidence>
<accession>A0A6D2INU9</accession>
<dbReference type="Gene3D" id="2.40.330.10">
    <property type="entry name" value="DNA-binding pseudobarrel domain"/>
    <property type="match status" value="1"/>
</dbReference>
<sequence length="825" mass="94845">MARSSSPQEKKKAVTGSSSSQEKKKAMAGSSSPHEKLVITLWDIESTPLPQSYPVIKLKENIEKSETHLPKRDETITLVDEEDDEFVTKYIADKNGLKADWRGFATDHQLDYGDAVVFHLISPTMFKVYIIKIYDEVNNDSDVKLDLTRSTFIEVRSGSCQVYYRVTSITRSLSASKVSLETVVDFHLEDPARDKSTMADYKGKSIAMEDDDEPIQLPEQDNLNLIQEYGLSLISRVINPKKQDVEKLIGFMPQHWGLEDRITAMDLGKGTFLFNFETEEDLQLVLELGPFHYNFWMFVLVRWEPIVHDDYPWEMTCWTQLSGIPLHLWTETNMRSIGEKLGHILEINVDEGKILLTIDSRKPLKFTRKIRCHNGDETTIQIKYERLFKFCSHCGLMSHEVSSCSIREDEINTQRQTPRTGIFSRLQVGPQQTNNHNDRHLERQDERHGDHPKGTLRPRHNEGDRYPNKTLMERQTKRTIPYSKDNDRRGDLVHRSRYSIRENRGGNSYHREANFRDTYRETYPKEIRTQHGYPYRRKEFEDHRSTWIKRPRPEGTNAEEAKERHQSTNKGVERDADHQREKVQPLKSHHSKALPTDKETNKKDGISEEVQSHRCELETNIIPQTIPETNQDTPTVGNQSQSPMDEDNNPNSPNDDIMIGALQEEGREDQELNEENGDNEDFLEDDLLGEDLELLESEKKQSSNTMSGSHEDSLNETITAFKAKVKSRGQKNQEETTTARKTAPTTKKTSRNLFPTGSLIKKTGILRRGSPRKRTASNNNLTAPKEIPHPSVSYPSSKITRVSKTQPNDKEAGLVDSQKPPSSHP</sequence>
<feature type="compositionally biased region" description="Low complexity" evidence="6">
    <location>
        <begin position="649"/>
        <end position="659"/>
    </location>
</feature>
<dbReference type="Pfam" id="PF14392">
    <property type="entry name" value="zf-CCHC_4"/>
    <property type="match status" value="1"/>
</dbReference>
<dbReference type="InterPro" id="IPR040256">
    <property type="entry name" value="At4g02000-like"/>
</dbReference>
<comment type="subcellular location">
    <subcellularLocation>
        <location evidence="1">Nucleus</location>
    </subcellularLocation>
</comment>
<dbReference type="SMART" id="SM01019">
    <property type="entry name" value="B3"/>
    <property type="match status" value="1"/>
</dbReference>
<feature type="compositionally biased region" description="Basic and acidic residues" evidence="6">
    <location>
        <begin position="436"/>
        <end position="470"/>
    </location>
</feature>
<feature type="compositionally biased region" description="Polar residues" evidence="6">
    <location>
        <begin position="621"/>
        <end position="641"/>
    </location>
</feature>
<keyword evidence="3" id="KW-0238">DNA-binding</keyword>
<evidence type="ECO:0000256" key="2">
    <source>
        <dbReference type="ARBA" id="ARBA00023015"/>
    </source>
</evidence>
<dbReference type="InterPro" id="IPR025558">
    <property type="entry name" value="DUF4283"/>
</dbReference>
<reference evidence="8" key="1">
    <citation type="submission" date="2020-01" db="EMBL/GenBank/DDBJ databases">
        <authorList>
            <person name="Mishra B."/>
        </authorList>
    </citation>
    <scope>NUCLEOTIDE SEQUENCE [LARGE SCALE GENOMIC DNA]</scope>
</reference>
<feature type="compositionally biased region" description="Basic and acidic residues" evidence="6">
    <location>
        <begin position="595"/>
        <end position="617"/>
    </location>
</feature>
<keyword evidence="5" id="KW-0539">Nucleus</keyword>
<evidence type="ECO:0000256" key="5">
    <source>
        <dbReference type="ARBA" id="ARBA00023242"/>
    </source>
</evidence>
<dbReference type="AlphaFoldDB" id="A0A6D2INU9"/>
<dbReference type="PANTHER" id="PTHR31286:SF162">
    <property type="entry name" value="DUF4283 DOMAIN-CONTAINING PROTEIN-RELATED"/>
    <property type="match status" value="1"/>
</dbReference>
<evidence type="ECO:0000259" key="7">
    <source>
        <dbReference type="SMART" id="SM01019"/>
    </source>
</evidence>
<feature type="compositionally biased region" description="Polar residues" evidence="6">
    <location>
        <begin position="793"/>
        <end position="806"/>
    </location>
</feature>
<organism evidence="8 9">
    <name type="scientific">Microthlaspi erraticum</name>
    <dbReference type="NCBI Taxonomy" id="1685480"/>
    <lineage>
        <taxon>Eukaryota</taxon>
        <taxon>Viridiplantae</taxon>
        <taxon>Streptophyta</taxon>
        <taxon>Embryophyta</taxon>
        <taxon>Tracheophyta</taxon>
        <taxon>Spermatophyta</taxon>
        <taxon>Magnoliopsida</taxon>
        <taxon>eudicotyledons</taxon>
        <taxon>Gunneridae</taxon>
        <taxon>Pentapetalae</taxon>
        <taxon>rosids</taxon>
        <taxon>malvids</taxon>
        <taxon>Brassicales</taxon>
        <taxon>Brassicaceae</taxon>
        <taxon>Coluteocarpeae</taxon>
        <taxon>Microthlaspi</taxon>
    </lineage>
</organism>
<feature type="region of interest" description="Disordered" evidence="6">
    <location>
        <begin position="541"/>
        <end position="825"/>
    </location>
</feature>
<name>A0A6D2INU9_9BRAS</name>
<dbReference type="GO" id="GO:0003677">
    <property type="term" value="F:DNA binding"/>
    <property type="evidence" value="ECO:0007669"/>
    <property type="project" value="UniProtKB-KW"/>
</dbReference>
<dbReference type="InterPro" id="IPR003340">
    <property type="entry name" value="B3_DNA-bd"/>
</dbReference>
<keyword evidence="9" id="KW-1185">Reference proteome</keyword>
<feature type="compositionally biased region" description="Basic and acidic residues" evidence="6">
    <location>
        <begin position="559"/>
        <end position="584"/>
    </location>
</feature>
<evidence type="ECO:0000313" key="8">
    <source>
        <dbReference type="EMBL" id="CAA7030772.1"/>
    </source>
</evidence>
<dbReference type="PANTHER" id="PTHR31286">
    <property type="entry name" value="GLYCINE-RICH CELL WALL STRUCTURAL PROTEIN 1.8-LIKE"/>
    <property type="match status" value="1"/>
</dbReference>
<dbReference type="EMBL" id="CACVBM020001097">
    <property type="protein sequence ID" value="CAA7030772.1"/>
    <property type="molecule type" value="Genomic_DNA"/>
</dbReference>
<feature type="domain" description="TF-B3" evidence="7">
    <location>
        <begin position="23"/>
        <end position="134"/>
    </location>
</feature>
<dbReference type="InterPro" id="IPR015300">
    <property type="entry name" value="DNA-bd_pseudobarrel_sf"/>
</dbReference>
<evidence type="ECO:0000256" key="3">
    <source>
        <dbReference type="ARBA" id="ARBA00023125"/>
    </source>
</evidence>
<dbReference type="GO" id="GO:0005634">
    <property type="term" value="C:nucleus"/>
    <property type="evidence" value="ECO:0007669"/>
    <property type="project" value="UniProtKB-SubCell"/>
</dbReference>
<dbReference type="Pfam" id="PF14111">
    <property type="entry name" value="DUF4283"/>
    <property type="match status" value="1"/>
</dbReference>
<feature type="region of interest" description="Disordered" evidence="6">
    <location>
        <begin position="1"/>
        <end position="34"/>
    </location>
</feature>
<comment type="caution">
    <text evidence="8">The sequence shown here is derived from an EMBL/GenBank/DDBJ whole genome shotgun (WGS) entry which is preliminary data.</text>
</comment>
<dbReference type="CDD" id="cd10017">
    <property type="entry name" value="B3_DNA"/>
    <property type="match status" value="1"/>
</dbReference>
<evidence type="ECO:0000313" key="9">
    <source>
        <dbReference type="Proteomes" id="UP000467841"/>
    </source>
</evidence>
<dbReference type="SUPFAM" id="SSF101936">
    <property type="entry name" value="DNA-binding pseudobarrel domain"/>
    <property type="match status" value="1"/>
</dbReference>
<keyword evidence="2" id="KW-0805">Transcription regulation</keyword>
<feature type="compositionally biased region" description="Acidic residues" evidence="6">
    <location>
        <begin position="666"/>
        <end position="695"/>
    </location>
</feature>
<proteinExistence type="predicted"/>
<feature type="region of interest" description="Disordered" evidence="6">
    <location>
        <begin position="412"/>
        <end position="470"/>
    </location>
</feature>
<gene>
    <name evidence="8" type="ORF">MERR_LOCUS18007</name>
</gene>